<dbReference type="InterPro" id="IPR050683">
    <property type="entry name" value="Bact_Polysacc_Export_ATP-bd"/>
</dbReference>
<keyword evidence="4 7" id="KW-0067">ATP-binding</keyword>
<proteinExistence type="inferred from homology"/>
<dbReference type="InterPro" id="IPR003593">
    <property type="entry name" value="AAA+_ATPase"/>
</dbReference>
<feature type="compositionally biased region" description="Pro residues" evidence="5">
    <location>
        <begin position="514"/>
        <end position="531"/>
    </location>
</feature>
<accession>A0A4P6EIK1</accession>
<evidence type="ECO:0000256" key="5">
    <source>
        <dbReference type="SAM" id="MobiDB-lite"/>
    </source>
</evidence>
<name>A0A4P6EIK1_9MICO</name>
<dbReference type="GO" id="GO:0016020">
    <property type="term" value="C:membrane"/>
    <property type="evidence" value="ECO:0007669"/>
    <property type="project" value="InterPro"/>
</dbReference>
<dbReference type="InterPro" id="IPR003439">
    <property type="entry name" value="ABC_transporter-like_ATP-bd"/>
</dbReference>
<evidence type="ECO:0000259" key="6">
    <source>
        <dbReference type="PROSITE" id="PS50893"/>
    </source>
</evidence>
<dbReference type="KEGG" id="mprt:ET475_11885"/>
<feature type="compositionally biased region" description="Gly residues" evidence="5">
    <location>
        <begin position="591"/>
        <end position="608"/>
    </location>
</feature>
<dbReference type="GO" id="GO:0016887">
    <property type="term" value="F:ATP hydrolysis activity"/>
    <property type="evidence" value="ECO:0007669"/>
    <property type="project" value="InterPro"/>
</dbReference>
<dbReference type="Proteomes" id="UP000293995">
    <property type="component" value="Chromosome"/>
</dbReference>
<keyword evidence="3" id="KW-0547">Nucleotide-binding</keyword>
<comment type="similarity">
    <text evidence="1">Belongs to the ABC transporter superfamily.</text>
</comment>
<gene>
    <name evidence="7" type="ORF">ET475_11885</name>
</gene>
<feature type="region of interest" description="Disordered" evidence="5">
    <location>
        <begin position="511"/>
        <end position="608"/>
    </location>
</feature>
<dbReference type="Pfam" id="PF00005">
    <property type="entry name" value="ABC_tran"/>
    <property type="match status" value="1"/>
</dbReference>
<dbReference type="PROSITE" id="PS50893">
    <property type="entry name" value="ABC_TRANSPORTER_2"/>
    <property type="match status" value="1"/>
</dbReference>
<dbReference type="AlphaFoldDB" id="A0A4P6EIK1"/>
<dbReference type="InterPro" id="IPR015860">
    <property type="entry name" value="ABC_transpr_TagH-like"/>
</dbReference>
<protein>
    <submittedName>
        <fullName evidence="7">ATP-binding cassette domain-containing protein</fullName>
    </submittedName>
</protein>
<evidence type="ECO:0000313" key="8">
    <source>
        <dbReference type="Proteomes" id="UP000293995"/>
    </source>
</evidence>
<dbReference type="PANTHER" id="PTHR46743">
    <property type="entry name" value="TEICHOIC ACIDS EXPORT ATP-BINDING PROTEIN TAGH"/>
    <property type="match status" value="1"/>
</dbReference>
<feature type="domain" description="ABC transporter" evidence="6">
    <location>
        <begin position="42"/>
        <end position="260"/>
    </location>
</feature>
<feature type="region of interest" description="Disordered" evidence="5">
    <location>
        <begin position="330"/>
        <end position="353"/>
    </location>
</feature>
<dbReference type="SMART" id="SM00382">
    <property type="entry name" value="AAA"/>
    <property type="match status" value="1"/>
</dbReference>
<organism evidence="7 8">
    <name type="scientific">Microbacterium protaetiae</name>
    <dbReference type="NCBI Taxonomy" id="2509458"/>
    <lineage>
        <taxon>Bacteria</taxon>
        <taxon>Bacillati</taxon>
        <taxon>Actinomycetota</taxon>
        <taxon>Actinomycetes</taxon>
        <taxon>Micrococcales</taxon>
        <taxon>Microbacteriaceae</taxon>
        <taxon>Microbacterium</taxon>
    </lineage>
</organism>
<reference evidence="7 8" key="1">
    <citation type="submission" date="2019-01" db="EMBL/GenBank/DDBJ databases">
        <title>Genome sequencing of strain DFW100M-13.</title>
        <authorList>
            <person name="Heo J."/>
            <person name="Kim S.-J."/>
            <person name="Kim J.-S."/>
            <person name="Hong S.-B."/>
            <person name="Kwon S.-W."/>
        </authorList>
    </citation>
    <scope>NUCLEOTIDE SEQUENCE [LARGE SCALE GENOMIC DNA]</scope>
    <source>
        <strain evidence="7 8">DFW100M-13</strain>
    </source>
</reference>
<dbReference type="EMBL" id="CP035494">
    <property type="protein sequence ID" value="QAY61836.1"/>
    <property type="molecule type" value="Genomic_DNA"/>
</dbReference>
<dbReference type="SUPFAM" id="SSF52540">
    <property type="entry name" value="P-loop containing nucleoside triphosphate hydrolases"/>
    <property type="match status" value="1"/>
</dbReference>
<evidence type="ECO:0000256" key="2">
    <source>
        <dbReference type="ARBA" id="ARBA00022448"/>
    </source>
</evidence>
<keyword evidence="8" id="KW-1185">Reference proteome</keyword>
<dbReference type="InterPro" id="IPR027417">
    <property type="entry name" value="P-loop_NTPase"/>
</dbReference>
<dbReference type="Gene3D" id="3.40.50.300">
    <property type="entry name" value="P-loop containing nucleotide triphosphate hydrolases"/>
    <property type="match status" value="1"/>
</dbReference>
<dbReference type="GO" id="GO:0140359">
    <property type="term" value="F:ABC-type transporter activity"/>
    <property type="evidence" value="ECO:0007669"/>
    <property type="project" value="InterPro"/>
</dbReference>
<feature type="compositionally biased region" description="Low complexity" evidence="5">
    <location>
        <begin position="532"/>
        <end position="566"/>
    </location>
</feature>
<dbReference type="CDD" id="cd03220">
    <property type="entry name" value="ABC_KpsT_Wzt"/>
    <property type="match status" value="1"/>
</dbReference>
<evidence type="ECO:0000313" key="7">
    <source>
        <dbReference type="EMBL" id="QAY61836.1"/>
    </source>
</evidence>
<sequence length="608" mass="62071">MSVAQGADSTRRPMMVVDDAHVTYRVYASGKHATKRDRMFSLKALRGGRGLKTVPALRGVTFTASEGETIGVVGHNGSGKSTLFRAMSGLIPTSEGTILAAARPVLLGINAALVPDLSGENNIKLGLLAMGFTPEEAAAHVDEIADFAELNEFIHHPMRTYSSGMGARLRFAIASAKAHSILLIDEALSVGDRRFKVKSEERIRELRDSAGLVMIVSHSAGSLRDTCERVLWIHQGELRADGPAKDVIDEYTKWTKQPGRGAVGAASAASTKPATKAAKAKTSGPALVAAGATSVVTAMGAAGEGAATKTGQLQAVAQTTAPVATIVSTGAGRTGSIPRPSPRDIERRHRHRAAGRELARRRLIRAAITGGGILLAIGAGAALALVANLGVPADAVAGTTPTTSRTAGDDAPAIIRSFGVNATTVTCDAPEGTAKVQLNWSIENAASVAVSAGAPDAGATGKPLLANLPAVAKATSVTFPCTKEAWSYTITAGGDDGDQVTSVVTVKRKLAPETPSPAPYQPQRPQQPQPQPEQTQPSPTQPAPTQSAPPVNPSPTTAPSDPPATTEPEDPAPSTNPTESPVPDPSATTDPGGGAGAGGSGTGDEAGG</sequence>
<keyword evidence="2" id="KW-0813">Transport</keyword>
<evidence type="ECO:0000256" key="4">
    <source>
        <dbReference type="ARBA" id="ARBA00022840"/>
    </source>
</evidence>
<evidence type="ECO:0000256" key="3">
    <source>
        <dbReference type="ARBA" id="ARBA00022741"/>
    </source>
</evidence>
<dbReference type="GO" id="GO:0005524">
    <property type="term" value="F:ATP binding"/>
    <property type="evidence" value="ECO:0007669"/>
    <property type="project" value="UniProtKB-KW"/>
</dbReference>
<evidence type="ECO:0000256" key="1">
    <source>
        <dbReference type="ARBA" id="ARBA00005417"/>
    </source>
</evidence>
<dbReference type="OrthoDB" id="9778870at2"/>
<dbReference type="PANTHER" id="PTHR46743:SF2">
    <property type="entry name" value="TEICHOIC ACIDS EXPORT ATP-BINDING PROTEIN TAGH"/>
    <property type="match status" value="1"/>
</dbReference>